<proteinExistence type="predicted"/>
<dbReference type="EMBL" id="CM042061">
    <property type="protein sequence ID" value="KAI3672660.1"/>
    <property type="molecule type" value="Genomic_DNA"/>
</dbReference>
<keyword evidence="2" id="KW-1185">Reference proteome</keyword>
<dbReference type="Proteomes" id="UP001055879">
    <property type="component" value="Linkage Group LG15"/>
</dbReference>
<comment type="caution">
    <text evidence="1">The sequence shown here is derived from an EMBL/GenBank/DDBJ whole genome shotgun (WGS) entry which is preliminary data.</text>
</comment>
<gene>
    <name evidence="1" type="ORF">L6452_38757</name>
</gene>
<reference evidence="2" key="1">
    <citation type="journal article" date="2022" name="Mol. Ecol. Resour.">
        <title>The genomes of chicory, endive, great burdock and yacon provide insights into Asteraceae palaeo-polyploidization history and plant inulin production.</title>
        <authorList>
            <person name="Fan W."/>
            <person name="Wang S."/>
            <person name="Wang H."/>
            <person name="Wang A."/>
            <person name="Jiang F."/>
            <person name="Liu H."/>
            <person name="Zhao H."/>
            <person name="Xu D."/>
            <person name="Zhang Y."/>
        </authorList>
    </citation>
    <scope>NUCLEOTIDE SEQUENCE [LARGE SCALE GENOMIC DNA]</scope>
    <source>
        <strain evidence="2">cv. Niubang</strain>
    </source>
</reference>
<name>A0ACB8XPZ1_ARCLA</name>
<protein>
    <submittedName>
        <fullName evidence="1">Uncharacterized protein</fullName>
    </submittedName>
</protein>
<reference evidence="1 2" key="2">
    <citation type="journal article" date="2022" name="Mol. Ecol. Resour.">
        <title>The genomes of chicory, endive, great burdock and yacon provide insights into Asteraceae paleo-polyploidization history and plant inulin production.</title>
        <authorList>
            <person name="Fan W."/>
            <person name="Wang S."/>
            <person name="Wang H."/>
            <person name="Wang A."/>
            <person name="Jiang F."/>
            <person name="Liu H."/>
            <person name="Zhao H."/>
            <person name="Xu D."/>
            <person name="Zhang Y."/>
        </authorList>
    </citation>
    <scope>NUCLEOTIDE SEQUENCE [LARGE SCALE GENOMIC DNA]</scope>
    <source>
        <strain evidence="2">cv. Niubang</strain>
    </source>
</reference>
<sequence>MMQNLVGDRHTFYIGTDRCPHLLPFPDIFSPLLTVTISLSHSIIFANGDACRPKNKTECVLEGRWLEISGRRKLILPEIVFVASSGFALDH</sequence>
<evidence type="ECO:0000313" key="2">
    <source>
        <dbReference type="Proteomes" id="UP001055879"/>
    </source>
</evidence>
<organism evidence="1 2">
    <name type="scientific">Arctium lappa</name>
    <name type="common">Greater burdock</name>
    <name type="synonym">Lappa major</name>
    <dbReference type="NCBI Taxonomy" id="4217"/>
    <lineage>
        <taxon>Eukaryota</taxon>
        <taxon>Viridiplantae</taxon>
        <taxon>Streptophyta</taxon>
        <taxon>Embryophyta</taxon>
        <taxon>Tracheophyta</taxon>
        <taxon>Spermatophyta</taxon>
        <taxon>Magnoliopsida</taxon>
        <taxon>eudicotyledons</taxon>
        <taxon>Gunneridae</taxon>
        <taxon>Pentapetalae</taxon>
        <taxon>asterids</taxon>
        <taxon>campanulids</taxon>
        <taxon>Asterales</taxon>
        <taxon>Asteraceae</taxon>
        <taxon>Carduoideae</taxon>
        <taxon>Cardueae</taxon>
        <taxon>Arctiinae</taxon>
        <taxon>Arctium</taxon>
    </lineage>
</organism>
<evidence type="ECO:0000313" key="1">
    <source>
        <dbReference type="EMBL" id="KAI3672660.1"/>
    </source>
</evidence>
<accession>A0ACB8XPZ1</accession>